<feature type="transmembrane region" description="Helical" evidence="6">
    <location>
        <begin position="185"/>
        <end position="205"/>
    </location>
</feature>
<dbReference type="InterPro" id="IPR037185">
    <property type="entry name" value="EmrE-like"/>
</dbReference>
<dbReference type="InterPro" id="IPR050638">
    <property type="entry name" value="AA-Vitamin_Transporters"/>
</dbReference>
<feature type="transmembrane region" description="Helical" evidence="6">
    <location>
        <begin position="217"/>
        <end position="235"/>
    </location>
</feature>
<comment type="subcellular location">
    <subcellularLocation>
        <location evidence="1">Membrane</location>
        <topology evidence="1">Multi-pass membrane protein</topology>
    </subcellularLocation>
</comment>
<evidence type="ECO:0000256" key="2">
    <source>
        <dbReference type="ARBA" id="ARBA00007362"/>
    </source>
</evidence>
<reference evidence="8 9" key="1">
    <citation type="journal article" date="2018" name="Int. J. Syst. Bacteriol.">
        <title>Oceaniradius stylonemae gen. nov., sp. nov., isolated from a red alga, Stylonema cornu-cervi.</title>
        <authorList>
            <person name="Jeong S."/>
        </authorList>
    </citation>
    <scope>NUCLEOTIDE SEQUENCE [LARGE SCALE GENOMIC DNA]</scope>
    <source>
        <strain evidence="8 9">StC1</strain>
    </source>
</reference>
<dbReference type="OrthoDB" id="9784288at2"/>
<evidence type="ECO:0000256" key="3">
    <source>
        <dbReference type="ARBA" id="ARBA00022692"/>
    </source>
</evidence>
<feature type="transmembrane region" description="Helical" evidence="6">
    <location>
        <begin position="247"/>
        <end position="266"/>
    </location>
</feature>
<dbReference type="Pfam" id="PF00892">
    <property type="entry name" value="EamA"/>
    <property type="match status" value="2"/>
</dbReference>
<proteinExistence type="inferred from homology"/>
<dbReference type="InterPro" id="IPR000620">
    <property type="entry name" value="EamA_dom"/>
</dbReference>
<feature type="transmembrane region" description="Helical" evidence="6">
    <location>
        <begin position="7"/>
        <end position="32"/>
    </location>
</feature>
<feature type="domain" description="EamA" evidence="7">
    <location>
        <begin position="154"/>
        <end position="286"/>
    </location>
</feature>
<comment type="caution">
    <text evidence="8">The sequence shown here is derived from an EMBL/GenBank/DDBJ whole genome shotgun (WGS) entry which is preliminary data.</text>
</comment>
<gene>
    <name evidence="8" type="ORF">DEM25_011615</name>
</gene>
<feature type="transmembrane region" description="Helical" evidence="6">
    <location>
        <begin position="99"/>
        <end position="116"/>
    </location>
</feature>
<sequence>MSQDRNVPLGFALGLVGIVIFGATLPATVFALEVYGPLFIASARAVVAGVLSLIVLLSHGRTRLFRPSWRLLLAGAMVTFGFPAFSSLGMVSVPASDGGVVLGILPLATAMFAALLTAERPGAVFWAWAVAGSVLVVWFVVGQDGGAVRDFSNPGYLWLLASAVSAALGYVIMAELTRTMPGWEVICRVLIACLPFNLAISWFLWEPEYAFIEPVPALALGYHAVFSMFLGFFAWNAGLALGGIARVGQIQLMQIFVTIGLSVWLLGETVTLRTLIFACAVAATVWFGRRARIG</sequence>
<protein>
    <submittedName>
        <fullName evidence="8">DMT family transporter</fullName>
    </submittedName>
</protein>
<comment type="similarity">
    <text evidence="2">Belongs to the EamA transporter family.</text>
</comment>
<dbReference type="GO" id="GO:0016020">
    <property type="term" value="C:membrane"/>
    <property type="evidence" value="ECO:0007669"/>
    <property type="project" value="UniProtKB-SubCell"/>
</dbReference>
<dbReference type="RefSeq" id="WP_109765921.1">
    <property type="nucleotide sequence ID" value="NZ_QFWV02000007.1"/>
</dbReference>
<dbReference type="AlphaFoldDB" id="A0A3A8A8M2"/>
<feature type="domain" description="EamA" evidence="7">
    <location>
        <begin position="10"/>
        <end position="132"/>
    </location>
</feature>
<evidence type="ECO:0000256" key="6">
    <source>
        <dbReference type="SAM" id="Phobius"/>
    </source>
</evidence>
<dbReference type="EMBL" id="QFWV02000007">
    <property type="protein sequence ID" value="RKF06275.1"/>
    <property type="molecule type" value="Genomic_DNA"/>
</dbReference>
<evidence type="ECO:0000313" key="9">
    <source>
        <dbReference type="Proteomes" id="UP000246132"/>
    </source>
</evidence>
<keyword evidence="9" id="KW-1185">Reference proteome</keyword>
<organism evidence="8 9">
    <name type="scientific">Oceaniradius stylonematis</name>
    <dbReference type="NCBI Taxonomy" id="2184161"/>
    <lineage>
        <taxon>Bacteria</taxon>
        <taxon>Pseudomonadati</taxon>
        <taxon>Pseudomonadota</taxon>
        <taxon>Alphaproteobacteria</taxon>
        <taxon>Hyphomicrobiales</taxon>
        <taxon>Ahrensiaceae</taxon>
        <taxon>Oceaniradius</taxon>
    </lineage>
</organism>
<evidence type="ECO:0000313" key="8">
    <source>
        <dbReference type="EMBL" id="RKF06275.1"/>
    </source>
</evidence>
<dbReference type="Proteomes" id="UP000246132">
    <property type="component" value="Unassembled WGS sequence"/>
</dbReference>
<dbReference type="PANTHER" id="PTHR32322:SF2">
    <property type="entry name" value="EAMA DOMAIN-CONTAINING PROTEIN"/>
    <property type="match status" value="1"/>
</dbReference>
<keyword evidence="3 6" id="KW-0812">Transmembrane</keyword>
<evidence type="ECO:0000256" key="4">
    <source>
        <dbReference type="ARBA" id="ARBA00022989"/>
    </source>
</evidence>
<evidence type="ECO:0000256" key="1">
    <source>
        <dbReference type="ARBA" id="ARBA00004141"/>
    </source>
</evidence>
<feature type="transmembrane region" description="Helical" evidence="6">
    <location>
        <begin position="123"/>
        <end position="141"/>
    </location>
</feature>
<dbReference type="SUPFAM" id="SSF103481">
    <property type="entry name" value="Multidrug resistance efflux transporter EmrE"/>
    <property type="match status" value="2"/>
</dbReference>
<keyword evidence="5 6" id="KW-0472">Membrane</keyword>
<evidence type="ECO:0000259" key="7">
    <source>
        <dbReference type="Pfam" id="PF00892"/>
    </source>
</evidence>
<dbReference type="PANTHER" id="PTHR32322">
    <property type="entry name" value="INNER MEMBRANE TRANSPORTER"/>
    <property type="match status" value="1"/>
</dbReference>
<name>A0A3A8A8M2_9HYPH</name>
<feature type="transmembrane region" description="Helical" evidence="6">
    <location>
        <begin position="71"/>
        <end position="93"/>
    </location>
</feature>
<feature type="transmembrane region" description="Helical" evidence="6">
    <location>
        <begin position="156"/>
        <end position="173"/>
    </location>
</feature>
<feature type="transmembrane region" description="Helical" evidence="6">
    <location>
        <begin position="38"/>
        <end position="59"/>
    </location>
</feature>
<keyword evidence="4 6" id="KW-1133">Transmembrane helix</keyword>
<evidence type="ECO:0000256" key="5">
    <source>
        <dbReference type="ARBA" id="ARBA00023136"/>
    </source>
</evidence>
<accession>A0A3A8A8M2</accession>